<evidence type="ECO:0000313" key="1">
    <source>
        <dbReference type="EMBL" id="KAK6933224.1"/>
    </source>
</evidence>
<comment type="caution">
    <text evidence="1">The sequence shown here is derived from an EMBL/GenBank/DDBJ whole genome shotgun (WGS) entry which is preliminary data.</text>
</comment>
<dbReference type="PANTHER" id="PTHR33103:SF19">
    <property type="entry name" value="OS09G0544700 PROTEIN"/>
    <property type="match status" value="1"/>
</dbReference>
<dbReference type="EMBL" id="JBAMMX010000009">
    <property type="protein sequence ID" value="KAK6933224.1"/>
    <property type="molecule type" value="Genomic_DNA"/>
</dbReference>
<sequence>MVQTRVELKLLIHTKARKVLFAEAGKDFLLVLPVGTVIRLLSKTMTGSFGTLYESIENLSETYMQPNLDKDILLKPKPSFSSSGSPQLLSHVKSSSKKFYVCSNYHGYISDTNQAICSSYGARYVPPTSLAASSSSSSSHSEGYVKGVVTYMVMDDLTVKPMSTISSVTLLNKFNVKEICALEEKTVVLRKAEIGLKLLREALQSKDVLTNVFLVGKILVKIGNHREIYKSKYDITEVLTI</sequence>
<protein>
    <submittedName>
        <fullName evidence="1">Uncharacterized protein</fullName>
    </submittedName>
</protein>
<name>A0AAN8ZAQ0_9MAGN</name>
<dbReference type="Pfam" id="PF05056">
    <property type="entry name" value="DUF674"/>
    <property type="match status" value="1"/>
</dbReference>
<gene>
    <name evidence="1" type="ORF">RJ641_036118</name>
</gene>
<accession>A0AAN8ZAQ0</accession>
<proteinExistence type="predicted"/>
<dbReference type="PANTHER" id="PTHR33103">
    <property type="entry name" value="OS01G0153900 PROTEIN"/>
    <property type="match status" value="1"/>
</dbReference>
<feature type="non-terminal residue" evidence="1">
    <location>
        <position position="241"/>
    </location>
</feature>
<keyword evidence="2" id="KW-1185">Reference proteome</keyword>
<dbReference type="Proteomes" id="UP001370490">
    <property type="component" value="Unassembled WGS sequence"/>
</dbReference>
<organism evidence="1 2">
    <name type="scientific">Dillenia turbinata</name>
    <dbReference type="NCBI Taxonomy" id="194707"/>
    <lineage>
        <taxon>Eukaryota</taxon>
        <taxon>Viridiplantae</taxon>
        <taxon>Streptophyta</taxon>
        <taxon>Embryophyta</taxon>
        <taxon>Tracheophyta</taxon>
        <taxon>Spermatophyta</taxon>
        <taxon>Magnoliopsida</taxon>
        <taxon>eudicotyledons</taxon>
        <taxon>Gunneridae</taxon>
        <taxon>Pentapetalae</taxon>
        <taxon>Dilleniales</taxon>
        <taxon>Dilleniaceae</taxon>
        <taxon>Dillenia</taxon>
    </lineage>
</organism>
<dbReference type="AlphaFoldDB" id="A0AAN8ZAQ0"/>
<dbReference type="InterPro" id="IPR007750">
    <property type="entry name" value="DUF674"/>
</dbReference>
<evidence type="ECO:0000313" key="2">
    <source>
        <dbReference type="Proteomes" id="UP001370490"/>
    </source>
</evidence>
<reference evidence="1 2" key="1">
    <citation type="submission" date="2023-12" db="EMBL/GenBank/DDBJ databases">
        <title>A high-quality genome assembly for Dillenia turbinata (Dilleniales).</title>
        <authorList>
            <person name="Chanderbali A."/>
        </authorList>
    </citation>
    <scope>NUCLEOTIDE SEQUENCE [LARGE SCALE GENOMIC DNA]</scope>
    <source>
        <strain evidence="1">LSX21</strain>
        <tissue evidence="1">Leaf</tissue>
    </source>
</reference>